<dbReference type="PANTHER" id="PTHR31601:SF2">
    <property type="entry name" value="ALPHA-KETOGLUTARATE DEHYDROGENASE COMPONENT 4"/>
    <property type="match status" value="1"/>
</dbReference>
<evidence type="ECO:0000256" key="3">
    <source>
        <dbReference type="ARBA" id="ARBA00043970"/>
    </source>
</evidence>
<dbReference type="Pfam" id="PF10937">
    <property type="entry name" value="Kgd4-YMR31"/>
    <property type="match status" value="1"/>
</dbReference>
<comment type="caution">
    <text evidence="4">The sequence shown here is derived from an EMBL/GenBank/DDBJ whole genome shotgun (WGS) entry which is preliminary data.</text>
</comment>
<proteinExistence type="inferred from homology"/>
<protein>
    <submittedName>
        <fullName evidence="4">Alpha-ketoglutarate dehydrogenase subunit 4, mitochondrial</fullName>
    </submittedName>
</protein>
<keyword evidence="5" id="KW-1185">Reference proteome</keyword>
<dbReference type="EMBL" id="JBEVYD010000012">
    <property type="protein sequence ID" value="KAL3229291.1"/>
    <property type="molecule type" value="Genomic_DNA"/>
</dbReference>
<evidence type="ECO:0000313" key="5">
    <source>
        <dbReference type="Proteomes" id="UP001623330"/>
    </source>
</evidence>
<accession>A0ABR4NN97</accession>
<evidence type="ECO:0000256" key="2">
    <source>
        <dbReference type="ARBA" id="ARBA00023128"/>
    </source>
</evidence>
<evidence type="ECO:0000313" key="4">
    <source>
        <dbReference type="EMBL" id="KAL3229291.1"/>
    </source>
</evidence>
<reference evidence="4 5" key="1">
    <citation type="submission" date="2024-05" db="EMBL/GenBank/DDBJ databases">
        <title>Long read based assembly of the Candida bracarensis genome reveals expanded adhesin content.</title>
        <authorList>
            <person name="Marcet-Houben M."/>
            <person name="Ksiezopolska E."/>
            <person name="Gabaldon T."/>
        </authorList>
    </citation>
    <scope>NUCLEOTIDE SEQUENCE [LARGE SCALE GENOMIC DNA]</scope>
    <source>
        <strain evidence="4 5">CBM6</strain>
    </source>
</reference>
<dbReference type="PANTHER" id="PTHR31601">
    <property type="entry name" value="28S RIBOSOMAL PROTEIN S36, MITOCHONDRIAL"/>
    <property type="match status" value="1"/>
</dbReference>
<gene>
    <name evidence="4" type="ORF">RNJ44_02378</name>
</gene>
<organism evidence="4 5">
    <name type="scientific">Nakaseomyces bracarensis</name>
    <dbReference type="NCBI Taxonomy" id="273131"/>
    <lineage>
        <taxon>Eukaryota</taxon>
        <taxon>Fungi</taxon>
        <taxon>Dikarya</taxon>
        <taxon>Ascomycota</taxon>
        <taxon>Saccharomycotina</taxon>
        <taxon>Saccharomycetes</taxon>
        <taxon>Saccharomycetales</taxon>
        <taxon>Saccharomycetaceae</taxon>
        <taxon>Nakaseomyces</taxon>
    </lineage>
</organism>
<comment type="similarity">
    <text evidence="3">Belongs to the alpha-ketoglutarate dehydrogenase component 4 family.</text>
</comment>
<evidence type="ECO:0000256" key="1">
    <source>
        <dbReference type="ARBA" id="ARBA00004173"/>
    </source>
</evidence>
<sequence length="122" mass="13441">MNPSAVRLAKAYEPMIKFVGTRHPVLKHDKVLPHPCTVEGLMPGSAQATPVADFLKNYKPFQIFPYKNPNASSAVGSGSKYQYTERPLKENEVASTAELPARFQYKPIDEAELESINSGGAY</sequence>
<name>A0ABR4NN97_9SACH</name>
<keyword evidence="2" id="KW-0496">Mitochondrion</keyword>
<dbReference type="Proteomes" id="UP001623330">
    <property type="component" value="Unassembled WGS sequence"/>
</dbReference>
<dbReference type="InterPro" id="IPR020373">
    <property type="entry name" value="Kgd4/YMR-31"/>
</dbReference>
<comment type="subcellular location">
    <subcellularLocation>
        <location evidence="1">Mitochondrion</location>
    </subcellularLocation>
</comment>